<dbReference type="SUPFAM" id="SSF55874">
    <property type="entry name" value="ATPase domain of HSP90 chaperone/DNA topoisomerase II/histidine kinase"/>
    <property type="match status" value="1"/>
</dbReference>
<dbReference type="InterPro" id="IPR050267">
    <property type="entry name" value="Anti-sigma-factor_SerPK"/>
</dbReference>
<feature type="domain" description="Histidine kinase/HSP90-like ATPase" evidence="2">
    <location>
        <begin position="11"/>
        <end position="106"/>
    </location>
</feature>
<evidence type="ECO:0000313" key="3">
    <source>
        <dbReference type="EMBL" id="MFC7306378.1"/>
    </source>
</evidence>
<gene>
    <name evidence="3" type="ORF">ACFQVC_19400</name>
</gene>
<dbReference type="EMBL" id="JBHTCF010000007">
    <property type="protein sequence ID" value="MFC7306378.1"/>
    <property type="molecule type" value="Genomic_DNA"/>
</dbReference>
<keyword evidence="1" id="KW-0723">Serine/threonine-protein kinase</keyword>
<dbReference type="Gene3D" id="3.30.565.10">
    <property type="entry name" value="Histidine kinase-like ATPase, C-terminal domain"/>
    <property type="match status" value="1"/>
</dbReference>
<name>A0ABW2JLN6_9ACTN</name>
<keyword evidence="3" id="KW-0067">ATP-binding</keyword>
<dbReference type="InterPro" id="IPR003594">
    <property type="entry name" value="HATPase_dom"/>
</dbReference>
<dbReference type="InterPro" id="IPR036890">
    <property type="entry name" value="HATPase_C_sf"/>
</dbReference>
<comment type="caution">
    <text evidence="3">The sequence shown here is derived from an EMBL/GenBank/DDBJ whole genome shotgun (WGS) entry which is preliminary data.</text>
</comment>
<keyword evidence="1" id="KW-0808">Transferase</keyword>
<evidence type="ECO:0000313" key="4">
    <source>
        <dbReference type="Proteomes" id="UP001596523"/>
    </source>
</evidence>
<keyword evidence="4" id="KW-1185">Reference proteome</keyword>
<keyword evidence="3" id="KW-0547">Nucleotide-binding</keyword>
<evidence type="ECO:0000259" key="2">
    <source>
        <dbReference type="Pfam" id="PF13581"/>
    </source>
</evidence>
<reference evidence="4" key="1">
    <citation type="journal article" date="2019" name="Int. J. Syst. Evol. Microbiol.">
        <title>The Global Catalogue of Microorganisms (GCM) 10K type strain sequencing project: providing services to taxonomists for standard genome sequencing and annotation.</title>
        <authorList>
            <consortium name="The Broad Institute Genomics Platform"/>
            <consortium name="The Broad Institute Genome Sequencing Center for Infectious Disease"/>
            <person name="Wu L."/>
            <person name="Ma J."/>
        </authorList>
    </citation>
    <scope>NUCLEOTIDE SEQUENCE [LARGE SCALE GENOMIC DNA]</scope>
    <source>
        <strain evidence="4">SYNS20</strain>
    </source>
</reference>
<protein>
    <submittedName>
        <fullName evidence="3">ATP-binding protein</fullName>
    </submittedName>
</protein>
<organism evidence="3 4">
    <name type="scientific">Streptomyces monticola</name>
    <dbReference type="NCBI Taxonomy" id="2666263"/>
    <lineage>
        <taxon>Bacteria</taxon>
        <taxon>Bacillati</taxon>
        <taxon>Actinomycetota</taxon>
        <taxon>Actinomycetes</taxon>
        <taxon>Kitasatosporales</taxon>
        <taxon>Streptomycetaceae</taxon>
        <taxon>Streptomyces</taxon>
    </lineage>
</organism>
<accession>A0ABW2JLN6</accession>
<dbReference type="PANTHER" id="PTHR35526:SF3">
    <property type="entry name" value="ANTI-SIGMA-F FACTOR RSBW"/>
    <property type="match status" value="1"/>
</dbReference>
<dbReference type="Pfam" id="PF13581">
    <property type="entry name" value="HATPase_c_2"/>
    <property type="match status" value="1"/>
</dbReference>
<sequence>MNREKLYRRERRSVPRARAFARDVLADWGIRDRVDEVLVCVSELTTNALLHGAPPGRGYLLRFEYDGTVLRVEVHDSGEGTPSIPRIARGEGGHGLLLVSALADKWGVGFRTPGKYVWCEFAAGPLTPRP</sequence>
<dbReference type="RefSeq" id="WP_381831729.1">
    <property type="nucleotide sequence ID" value="NZ_JBHTCF010000007.1"/>
</dbReference>
<dbReference type="CDD" id="cd16936">
    <property type="entry name" value="HATPase_RsbW-like"/>
    <property type="match status" value="1"/>
</dbReference>
<dbReference type="Proteomes" id="UP001596523">
    <property type="component" value="Unassembled WGS sequence"/>
</dbReference>
<evidence type="ECO:0000256" key="1">
    <source>
        <dbReference type="ARBA" id="ARBA00022527"/>
    </source>
</evidence>
<dbReference type="PANTHER" id="PTHR35526">
    <property type="entry name" value="ANTI-SIGMA-F FACTOR RSBW-RELATED"/>
    <property type="match status" value="1"/>
</dbReference>
<proteinExistence type="predicted"/>
<keyword evidence="1" id="KW-0418">Kinase</keyword>
<dbReference type="GO" id="GO:0005524">
    <property type="term" value="F:ATP binding"/>
    <property type="evidence" value="ECO:0007669"/>
    <property type="project" value="UniProtKB-KW"/>
</dbReference>